<evidence type="ECO:0000313" key="2">
    <source>
        <dbReference type="Proteomes" id="UP001470230"/>
    </source>
</evidence>
<dbReference type="Proteomes" id="UP001470230">
    <property type="component" value="Unassembled WGS sequence"/>
</dbReference>
<keyword evidence="2" id="KW-1185">Reference proteome</keyword>
<organism evidence="1 2">
    <name type="scientific">Tritrichomonas musculus</name>
    <dbReference type="NCBI Taxonomy" id="1915356"/>
    <lineage>
        <taxon>Eukaryota</taxon>
        <taxon>Metamonada</taxon>
        <taxon>Parabasalia</taxon>
        <taxon>Tritrichomonadida</taxon>
        <taxon>Tritrichomonadidae</taxon>
        <taxon>Tritrichomonas</taxon>
    </lineage>
</organism>
<accession>A0ABR2H4H6</accession>
<comment type="caution">
    <text evidence="1">The sequence shown here is derived from an EMBL/GenBank/DDBJ whole genome shotgun (WGS) entry which is preliminary data.</text>
</comment>
<dbReference type="EMBL" id="JAPFFF010000042">
    <property type="protein sequence ID" value="KAK8841120.1"/>
    <property type="molecule type" value="Genomic_DNA"/>
</dbReference>
<proteinExistence type="predicted"/>
<evidence type="ECO:0000313" key="1">
    <source>
        <dbReference type="EMBL" id="KAK8841120.1"/>
    </source>
</evidence>
<sequence length="209" mass="24058">MSNSITAKELEEALADYNKAYDFTVKTHKSDMDRINNLNGLMTNFDDFFYEYVYVVMASGFKGKIAARLTPELVKCHGDMDKMQQIFKNQRKLDSIKKIWDMKNDWEDLRKSFKTVNDLMKLPYIGEITKYHLARNIGLLSCAKPDLHLCKWVGKITGKNDEETVSMVTQAIADKVGRKQGTVDFALWVWLSHHMGEEAECCHGGYALR</sequence>
<reference evidence="1 2" key="1">
    <citation type="submission" date="2024-04" db="EMBL/GenBank/DDBJ databases">
        <title>Tritrichomonas musculus Genome.</title>
        <authorList>
            <person name="Alves-Ferreira E."/>
            <person name="Grigg M."/>
            <person name="Lorenzi H."/>
            <person name="Galac M."/>
        </authorList>
    </citation>
    <scope>NUCLEOTIDE SEQUENCE [LARGE SCALE GENOMIC DNA]</scope>
    <source>
        <strain evidence="1 2">EAF2021</strain>
    </source>
</reference>
<gene>
    <name evidence="1" type="ORF">M9Y10_027320</name>
</gene>
<name>A0ABR2H4H6_9EUKA</name>
<protein>
    <submittedName>
        <fullName evidence="1">Uncharacterized protein</fullName>
    </submittedName>
</protein>